<keyword evidence="5" id="KW-0560">Oxidoreductase</keyword>
<dbReference type="GO" id="GO:0005506">
    <property type="term" value="F:iron ion binding"/>
    <property type="evidence" value="ECO:0007669"/>
    <property type="project" value="InterPro"/>
</dbReference>
<name>A0A926ZHR0_9CYAN</name>
<dbReference type="Gene3D" id="2.60.120.620">
    <property type="entry name" value="q2cbj1_9rhob like domain"/>
    <property type="match status" value="1"/>
</dbReference>
<dbReference type="InterPro" id="IPR045054">
    <property type="entry name" value="P4HA-like"/>
</dbReference>
<dbReference type="RefSeq" id="WP_190467454.1">
    <property type="nucleotide sequence ID" value="NZ_JACJPW010000053.1"/>
</dbReference>
<keyword evidence="9" id="KW-1185">Reference proteome</keyword>
<dbReference type="Proteomes" id="UP000641646">
    <property type="component" value="Unassembled WGS sequence"/>
</dbReference>
<comment type="caution">
    <text evidence="8">The sequence shown here is derived from an EMBL/GenBank/DDBJ whole genome shotgun (WGS) entry which is preliminary data.</text>
</comment>
<organism evidence="8 9">
    <name type="scientific">Aerosakkonema funiforme FACHB-1375</name>
    <dbReference type="NCBI Taxonomy" id="2949571"/>
    <lineage>
        <taxon>Bacteria</taxon>
        <taxon>Bacillati</taxon>
        <taxon>Cyanobacteriota</taxon>
        <taxon>Cyanophyceae</taxon>
        <taxon>Oscillatoriophycideae</taxon>
        <taxon>Aerosakkonematales</taxon>
        <taxon>Aerosakkonemataceae</taxon>
        <taxon>Aerosakkonema</taxon>
    </lineage>
</organism>
<evidence type="ECO:0000256" key="6">
    <source>
        <dbReference type="ARBA" id="ARBA00023004"/>
    </source>
</evidence>
<keyword evidence="2" id="KW-0479">Metal-binding</keyword>
<dbReference type="InterPro" id="IPR006620">
    <property type="entry name" value="Pro_4_hyd_alph"/>
</dbReference>
<evidence type="ECO:0000256" key="1">
    <source>
        <dbReference type="ARBA" id="ARBA00001961"/>
    </source>
</evidence>
<dbReference type="GO" id="GO:0004656">
    <property type="term" value="F:procollagen-proline 4-dioxygenase activity"/>
    <property type="evidence" value="ECO:0007669"/>
    <property type="project" value="TreeGrafter"/>
</dbReference>
<reference evidence="8" key="1">
    <citation type="journal article" date="2015" name="ISME J.">
        <title>Draft Genome Sequence of Streptomyces incarnatus NRRL8089, which Produces the Nucleoside Antibiotic Sinefungin.</title>
        <authorList>
            <person name="Oshima K."/>
            <person name="Hattori M."/>
            <person name="Shimizu H."/>
            <person name="Fukuda K."/>
            <person name="Nemoto M."/>
            <person name="Inagaki K."/>
            <person name="Tamura T."/>
        </authorList>
    </citation>
    <scope>NUCLEOTIDE SEQUENCE</scope>
    <source>
        <strain evidence="8">FACHB-1375</strain>
    </source>
</reference>
<protein>
    <submittedName>
        <fullName evidence="8">2OG-Fe(II) oxygenase</fullName>
    </submittedName>
</protein>
<reference evidence="8" key="2">
    <citation type="submission" date="2020-08" db="EMBL/GenBank/DDBJ databases">
        <authorList>
            <person name="Chen M."/>
            <person name="Teng W."/>
            <person name="Zhao L."/>
            <person name="Hu C."/>
            <person name="Zhou Y."/>
            <person name="Han B."/>
            <person name="Song L."/>
            <person name="Shu W."/>
        </authorList>
    </citation>
    <scope>NUCLEOTIDE SEQUENCE</scope>
    <source>
        <strain evidence="8">FACHB-1375</strain>
    </source>
</reference>
<keyword evidence="6" id="KW-0408">Iron</keyword>
<keyword evidence="3" id="KW-0847">Vitamin C</keyword>
<evidence type="ECO:0000256" key="2">
    <source>
        <dbReference type="ARBA" id="ARBA00022723"/>
    </source>
</evidence>
<dbReference type="InterPro" id="IPR005123">
    <property type="entry name" value="Oxoglu/Fe-dep_dioxygenase_dom"/>
</dbReference>
<gene>
    <name evidence="8" type="ORF">H6G03_20115</name>
</gene>
<dbReference type="EMBL" id="JACJPW010000053">
    <property type="protein sequence ID" value="MBD2183335.1"/>
    <property type="molecule type" value="Genomic_DNA"/>
</dbReference>
<dbReference type="Pfam" id="PF13640">
    <property type="entry name" value="2OG-FeII_Oxy_3"/>
    <property type="match status" value="1"/>
</dbReference>
<keyword evidence="4" id="KW-0223">Dioxygenase</keyword>
<sequence>METNQSLSRQKVEITPDIFTVSEILSPQECAEYIALSESIGYTAAPITTSRGFEMRPDIRNNDRVILDDPERSTFLWNRIAPHVPANIEGRDAIGINERLRFYRYDPGQQFAPHYDGSYRRPNGEESQLTFMIYLNEGFLGGETRFDLRYPYFDITVVPKTGMALCFVHHLRHEGAPVINGRKYVLRSDVMYSKVEIVYRKEGDLTRDC</sequence>
<evidence type="ECO:0000313" key="9">
    <source>
        <dbReference type="Proteomes" id="UP000641646"/>
    </source>
</evidence>
<evidence type="ECO:0000313" key="8">
    <source>
        <dbReference type="EMBL" id="MBD2183335.1"/>
    </source>
</evidence>
<dbReference type="InterPro" id="IPR044862">
    <property type="entry name" value="Pro_4_hyd_alph_FE2OG_OXY"/>
</dbReference>
<dbReference type="PANTHER" id="PTHR10869">
    <property type="entry name" value="PROLYL 4-HYDROXYLASE ALPHA SUBUNIT"/>
    <property type="match status" value="1"/>
</dbReference>
<dbReference type="SMART" id="SM00702">
    <property type="entry name" value="P4Hc"/>
    <property type="match status" value="1"/>
</dbReference>
<dbReference type="AlphaFoldDB" id="A0A926ZHR0"/>
<dbReference type="PANTHER" id="PTHR10869:SF246">
    <property type="entry name" value="TRANSMEMBRANE PROLYL 4-HYDROXYLASE"/>
    <property type="match status" value="1"/>
</dbReference>
<dbReference type="GO" id="GO:0031418">
    <property type="term" value="F:L-ascorbic acid binding"/>
    <property type="evidence" value="ECO:0007669"/>
    <property type="project" value="UniProtKB-KW"/>
</dbReference>
<evidence type="ECO:0000256" key="4">
    <source>
        <dbReference type="ARBA" id="ARBA00022964"/>
    </source>
</evidence>
<comment type="cofactor">
    <cofactor evidence="1">
        <name>L-ascorbate</name>
        <dbReference type="ChEBI" id="CHEBI:38290"/>
    </cofactor>
</comment>
<evidence type="ECO:0000256" key="3">
    <source>
        <dbReference type="ARBA" id="ARBA00022896"/>
    </source>
</evidence>
<proteinExistence type="predicted"/>
<dbReference type="PROSITE" id="PS51471">
    <property type="entry name" value="FE2OG_OXY"/>
    <property type="match status" value="1"/>
</dbReference>
<feature type="domain" description="Fe2OG dioxygenase" evidence="7">
    <location>
        <begin position="95"/>
        <end position="192"/>
    </location>
</feature>
<evidence type="ECO:0000256" key="5">
    <source>
        <dbReference type="ARBA" id="ARBA00023002"/>
    </source>
</evidence>
<evidence type="ECO:0000259" key="7">
    <source>
        <dbReference type="PROSITE" id="PS51471"/>
    </source>
</evidence>
<accession>A0A926ZHR0</accession>